<gene>
    <name evidence="11" type="ORF">D6851_16525</name>
</gene>
<feature type="region of interest" description="Disordered" evidence="7">
    <location>
        <begin position="563"/>
        <end position="588"/>
    </location>
</feature>
<dbReference type="InterPro" id="IPR003439">
    <property type="entry name" value="ABC_transporter-like_ATP-bd"/>
</dbReference>
<dbReference type="InterPro" id="IPR017871">
    <property type="entry name" value="ABC_transporter-like_CS"/>
</dbReference>
<feature type="transmembrane region" description="Helical" evidence="8">
    <location>
        <begin position="145"/>
        <end position="174"/>
    </location>
</feature>
<dbReference type="NCBIfam" id="TIGR01842">
    <property type="entry name" value="type_I_sec_PrtD"/>
    <property type="match status" value="1"/>
</dbReference>
<name>A0A420EA44_9SPHN</name>
<dbReference type="Gene3D" id="3.40.50.300">
    <property type="entry name" value="P-loop containing nucleotide triphosphate hydrolases"/>
    <property type="match status" value="1"/>
</dbReference>
<dbReference type="GO" id="GO:0005886">
    <property type="term" value="C:plasma membrane"/>
    <property type="evidence" value="ECO:0007669"/>
    <property type="project" value="UniProtKB-SubCell"/>
</dbReference>
<dbReference type="InterPro" id="IPR027417">
    <property type="entry name" value="P-loop_NTPase"/>
</dbReference>
<dbReference type="InterPro" id="IPR047957">
    <property type="entry name" value="ABC_AprD-like_6TM"/>
</dbReference>
<dbReference type="PANTHER" id="PTHR24221:SF248">
    <property type="entry name" value="ABC TRANSPORTER TRANSMEMBRANE REGION"/>
    <property type="match status" value="1"/>
</dbReference>
<comment type="subcellular location">
    <subcellularLocation>
        <location evidence="1">Cell membrane</location>
        <topology evidence="1">Multi-pass membrane protein</topology>
    </subcellularLocation>
</comment>
<reference evidence="11 12" key="1">
    <citation type="submission" date="2018-09" db="EMBL/GenBank/DDBJ databases">
        <title>Altererythrobacter spongiae sp. nov., isolated from a marine sponge.</title>
        <authorList>
            <person name="Zhuang L."/>
            <person name="Luo L."/>
        </authorList>
    </citation>
    <scope>NUCLEOTIDE SEQUENCE [LARGE SCALE GENOMIC DNA]</scope>
    <source>
        <strain evidence="11 12">HN-Y73</strain>
    </source>
</reference>
<dbReference type="EMBL" id="RAPF01000015">
    <property type="protein sequence ID" value="RKF17557.1"/>
    <property type="molecule type" value="Genomic_DNA"/>
</dbReference>
<keyword evidence="6 8" id="KW-0472">Membrane</keyword>
<sequence length="608" mass="64808">MQPTETPTDEIRAAVLSLRDSIRSVAAFSAAANLLMLAPSIYMLQVYDRAVASGNLFTLGMLTVILAGLLALMGALEYVRNRVVIHAGSRIDDLLARRVHQAAFERGLAGGQTNAAQAARDLDAIRQFLTGNAVFAFFDAPWTPLFLLVMFLFHPWIGLLALVGVILLASLAWLNERMSHDLLRQAGTLSVQATQSVEMQLRNSDSIEAMGMLGRLYRVWRSPHRGYVRRQAQASERNALISAISRTLRLALQSLVLGLGAWLVIDGRMSGGMMIAGSILMGRTLAPVDQVIAAWRQWANTRLSWDRLGALLSAHPERPERLPLPEPRGALRVEGASALPPGSTQGTTPTLVGVTFALEAGDMLGVIGPSGSGKSTLGRLIGGIWSARAGKVRLDGADITQWDKEQLGPHIGYLPQEVELFAGTVAENISRFADADVDPAQVTDAAVMAGAHEMILTLPQGYDTRLGPGGQGLSGGQRQRIALARALYGEPCLIVLDEPNASLDEAGEKALVEALGRLRERKVTTILITHRPKILEVTTKLLVLKEGRAQAFGPTAKVIARMRGAASSKPDNQANGQTRPASGTIGTGIAQSGGTVVSGFSFGGKAGA</sequence>
<dbReference type="PROSITE" id="PS50893">
    <property type="entry name" value="ABC_TRANSPORTER_2"/>
    <property type="match status" value="1"/>
</dbReference>
<dbReference type="Pfam" id="PF00005">
    <property type="entry name" value="ABC_tran"/>
    <property type="match status" value="1"/>
</dbReference>
<organism evidence="11 12">
    <name type="scientific">Altericroceibacterium spongiae</name>
    <dbReference type="NCBI Taxonomy" id="2320269"/>
    <lineage>
        <taxon>Bacteria</taxon>
        <taxon>Pseudomonadati</taxon>
        <taxon>Pseudomonadota</taxon>
        <taxon>Alphaproteobacteria</taxon>
        <taxon>Sphingomonadales</taxon>
        <taxon>Erythrobacteraceae</taxon>
        <taxon>Altericroceibacterium</taxon>
    </lineage>
</organism>
<feature type="domain" description="ABC transporter" evidence="9">
    <location>
        <begin position="331"/>
        <end position="571"/>
    </location>
</feature>
<evidence type="ECO:0000256" key="5">
    <source>
        <dbReference type="ARBA" id="ARBA00022989"/>
    </source>
</evidence>
<dbReference type="RefSeq" id="WP_120326011.1">
    <property type="nucleotide sequence ID" value="NZ_RAPF01000015.1"/>
</dbReference>
<feature type="transmembrane region" description="Helical" evidence="8">
    <location>
        <begin position="56"/>
        <end position="76"/>
    </location>
</feature>
<dbReference type="InterPro" id="IPR036640">
    <property type="entry name" value="ABC1_TM_sf"/>
</dbReference>
<dbReference type="InterPro" id="IPR010128">
    <property type="entry name" value="ATPase_T1SS_PrtD-like"/>
</dbReference>
<dbReference type="GO" id="GO:0140359">
    <property type="term" value="F:ABC-type transporter activity"/>
    <property type="evidence" value="ECO:0007669"/>
    <property type="project" value="InterPro"/>
</dbReference>
<feature type="transmembrane region" description="Helical" evidence="8">
    <location>
        <begin position="247"/>
        <end position="265"/>
    </location>
</feature>
<keyword evidence="3" id="KW-0547">Nucleotide-binding</keyword>
<evidence type="ECO:0000256" key="8">
    <source>
        <dbReference type="SAM" id="Phobius"/>
    </source>
</evidence>
<evidence type="ECO:0000259" key="10">
    <source>
        <dbReference type="PROSITE" id="PS50929"/>
    </source>
</evidence>
<dbReference type="SMART" id="SM00382">
    <property type="entry name" value="AAA"/>
    <property type="match status" value="1"/>
</dbReference>
<evidence type="ECO:0000256" key="1">
    <source>
        <dbReference type="ARBA" id="ARBA00004651"/>
    </source>
</evidence>
<evidence type="ECO:0000256" key="4">
    <source>
        <dbReference type="ARBA" id="ARBA00022840"/>
    </source>
</evidence>
<evidence type="ECO:0000313" key="12">
    <source>
        <dbReference type="Proteomes" id="UP000284395"/>
    </source>
</evidence>
<dbReference type="PANTHER" id="PTHR24221">
    <property type="entry name" value="ATP-BINDING CASSETTE SUB-FAMILY B"/>
    <property type="match status" value="1"/>
</dbReference>
<dbReference type="InterPro" id="IPR011527">
    <property type="entry name" value="ABC1_TM_dom"/>
</dbReference>
<dbReference type="Pfam" id="PF00664">
    <property type="entry name" value="ABC_membrane"/>
    <property type="match status" value="1"/>
</dbReference>
<dbReference type="Gene3D" id="1.20.1560.10">
    <property type="entry name" value="ABC transporter type 1, transmembrane domain"/>
    <property type="match status" value="1"/>
</dbReference>
<dbReference type="GO" id="GO:0030253">
    <property type="term" value="P:protein secretion by the type I secretion system"/>
    <property type="evidence" value="ECO:0007669"/>
    <property type="project" value="InterPro"/>
</dbReference>
<evidence type="ECO:0000259" key="9">
    <source>
        <dbReference type="PROSITE" id="PS50893"/>
    </source>
</evidence>
<protein>
    <submittedName>
        <fullName evidence="11">Type I secretion system permease/ATPase</fullName>
    </submittedName>
</protein>
<keyword evidence="2 8" id="KW-0812">Transmembrane</keyword>
<dbReference type="PROSITE" id="PS50929">
    <property type="entry name" value="ABC_TM1F"/>
    <property type="match status" value="1"/>
</dbReference>
<dbReference type="Proteomes" id="UP000284395">
    <property type="component" value="Unassembled WGS sequence"/>
</dbReference>
<feature type="compositionally biased region" description="Polar residues" evidence="7">
    <location>
        <begin position="569"/>
        <end position="581"/>
    </location>
</feature>
<dbReference type="PROSITE" id="PS00211">
    <property type="entry name" value="ABC_TRANSPORTER_1"/>
    <property type="match status" value="1"/>
</dbReference>
<evidence type="ECO:0000256" key="3">
    <source>
        <dbReference type="ARBA" id="ARBA00022741"/>
    </source>
</evidence>
<evidence type="ECO:0000256" key="7">
    <source>
        <dbReference type="SAM" id="MobiDB-lite"/>
    </source>
</evidence>
<evidence type="ECO:0000256" key="6">
    <source>
        <dbReference type="ARBA" id="ARBA00023136"/>
    </source>
</evidence>
<dbReference type="GO" id="GO:0005524">
    <property type="term" value="F:ATP binding"/>
    <property type="evidence" value="ECO:0007669"/>
    <property type="project" value="UniProtKB-KW"/>
</dbReference>
<dbReference type="InterPro" id="IPR039421">
    <property type="entry name" value="Type_1_exporter"/>
</dbReference>
<feature type="domain" description="ABC transmembrane type-1" evidence="10">
    <location>
        <begin position="25"/>
        <end position="300"/>
    </location>
</feature>
<dbReference type="CDD" id="cd18586">
    <property type="entry name" value="ABC_6TM_PrtD_like"/>
    <property type="match status" value="1"/>
</dbReference>
<dbReference type="OrthoDB" id="5288711at2"/>
<dbReference type="FunFam" id="1.20.1560.10:FF:000109">
    <property type="entry name" value="Alkaline protease secretion ATP-binding protein aprD"/>
    <property type="match status" value="1"/>
</dbReference>
<accession>A0A420EA44</accession>
<dbReference type="SUPFAM" id="SSF52540">
    <property type="entry name" value="P-loop containing nucleoside triphosphate hydrolases"/>
    <property type="match status" value="1"/>
</dbReference>
<dbReference type="AlphaFoldDB" id="A0A420EA44"/>
<dbReference type="GO" id="GO:0016887">
    <property type="term" value="F:ATP hydrolysis activity"/>
    <property type="evidence" value="ECO:0007669"/>
    <property type="project" value="InterPro"/>
</dbReference>
<keyword evidence="5 8" id="KW-1133">Transmembrane helix</keyword>
<dbReference type="InterPro" id="IPR003593">
    <property type="entry name" value="AAA+_ATPase"/>
</dbReference>
<dbReference type="GO" id="GO:0034040">
    <property type="term" value="F:ATPase-coupled lipid transmembrane transporter activity"/>
    <property type="evidence" value="ECO:0007669"/>
    <property type="project" value="TreeGrafter"/>
</dbReference>
<feature type="transmembrane region" description="Helical" evidence="8">
    <location>
        <begin position="25"/>
        <end position="44"/>
    </location>
</feature>
<evidence type="ECO:0000256" key="2">
    <source>
        <dbReference type="ARBA" id="ARBA00022692"/>
    </source>
</evidence>
<dbReference type="SUPFAM" id="SSF90123">
    <property type="entry name" value="ABC transporter transmembrane region"/>
    <property type="match status" value="1"/>
</dbReference>
<proteinExistence type="predicted"/>
<keyword evidence="4" id="KW-0067">ATP-binding</keyword>
<keyword evidence="12" id="KW-1185">Reference proteome</keyword>
<evidence type="ECO:0000313" key="11">
    <source>
        <dbReference type="EMBL" id="RKF17557.1"/>
    </source>
</evidence>
<comment type="caution">
    <text evidence="11">The sequence shown here is derived from an EMBL/GenBank/DDBJ whole genome shotgun (WGS) entry which is preliminary data.</text>
</comment>
<dbReference type="GO" id="GO:0030256">
    <property type="term" value="C:type I protein secretion system complex"/>
    <property type="evidence" value="ECO:0007669"/>
    <property type="project" value="InterPro"/>
</dbReference>